<comment type="caution">
    <text evidence="7">The sequence shown here is derived from an EMBL/GenBank/DDBJ whole genome shotgun (WGS) entry which is preliminary data.</text>
</comment>
<dbReference type="OrthoDB" id="941544at2"/>
<organism evidence="7 8">
    <name type="scientific">Larkinella punicea</name>
    <dbReference type="NCBI Taxonomy" id="2315727"/>
    <lineage>
        <taxon>Bacteria</taxon>
        <taxon>Pseudomonadati</taxon>
        <taxon>Bacteroidota</taxon>
        <taxon>Cytophagia</taxon>
        <taxon>Cytophagales</taxon>
        <taxon>Spirosomataceae</taxon>
        <taxon>Larkinella</taxon>
    </lineage>
</organism>
<gene>
    <name evidence="7" type="ORF">DUE52_30980</name>
</gene>
<evidence type="ECO:0000259" key="6">
    <source>
        <dbReference type="Pfam" id="PF08281"/>
    </source>
</evidence>
<evidence type="ECO:0000259" key="5">
    <source>
        <dbReference type="Pfam" id="PF04542"/>
    </source>
</evidence>
<comment type="similarity">
    <text evidence="1">Belongs to the sigma-70 factor family. ECF subfamily.</text>
</comment>
<evidence type="ECO:0000256" key="2">
    <source>
        <dbReference type="ARBA" id="ARBA00023015"/>
    </source>
</evidence>
<dbReference type="Pfam" id="PF04542">
    <property type="entry name" value="Sigma70_r2"/>
    <property type="match status" value="1"/>
</dbReference>
<dbReference type="PANTHER" id="PTHR43133">
    <property type="entry name" value="RNA POLYMERASE ECF-TYPE SIGMA FACTO"/>
    <property type="match status" value="1"/>
</dbReference>
<dbReference type="InterPro" id="IPR013324">
    <property type="entry name" value="RNA_pol_sigma_r3/r4-like"/>
</dbReference>
<dbReference type="GO" id="GO:0006352">
    <property type="term" value="P:DNA-templated transcription initiation"/>
    <property type="evidence" value="ECO:0007669"/>
    <property type="project" value="InterPro"/>
</dbReference>
<dbReference type="GO" id="GO:0003677">
    <property type="term" value="F:DNA binding"/>
    <property type="evidence" value="ECO:0007669"/>
    <property type="project" value="InterPro"/>
</dbReference>
<reference evidence="7 8" key="1">
    <citation type="submission" date="2018-07" db="EMBL/GenBank/DDBJ databases">
        <title>Genome analysis of Larkinella rosea.</title>
        <authorList>
            <person name="Zhou Z."/>
            <person name="Wang G."/>
        </authorList>
    </citation>
    <scope>NUCLEOTIDE SEQUENCE [LARGE SCALE GENOMIC DNA]</scope>
    <source>
        <strain evidence="8">zzj9</strain>
    </source>
</reference>
<dbReference type="Proteomes" id="UP000253383">
    <property type="component" value="Unassembled WGS sequence"/>
</dbReference>
<evidence type="ECO:0000313" key="7">
    <source>
        <dbReference type="EMBL" id="RCR65624.1"/>
    </source>
</evidence>
<dbReference type="AlphaFoldDB" id="A0A368JG20"/>
<dbReference type="Pfam" id="PF08281">
    <property type="entry name" value="Sigma70_r4_2"/>
    <property type="match status" value="1"/>
</dbReference>
<name>A0A368JG20_9BACT</name>
<dbReference type="InterPro" id="IPR039425">
    <property type="entry name" value="RNA_pol_sigma-70-like"/>
</dbReference>
<evidence type="ECO:0000256" key="3">
    <source>
        <dbReference type="ARBA" id="ARBA00023082"/>
    </source>
</evidence>
<dbReference type="InterPro" id="IPR014284">
    <property type="entry name" value="RNA_pol_sigma-70_dom"/>
</dbReference>
<dbReference type="Gene3D" id="1.10.10.10">
    <property type="entry name" value="Winged helix-like DNA-binding domain superfamily/Winged helix DNA-binding domain"/>
    <property type="match status" value="1"/>
</dbReference>
<dbReference type="SUPFAM" id="SSF88946">
    <property type="entry name" value="Sigma2 domain of RNA polymerase sigma factors"/>
    <property type="match status" value="1"/>
</dbReference>
<dbReference type="PANTHER" id="PTHR43133:SF46">
    <property type="entry name" value="RNA POLYMERASE SIGMA-70 FACTOR ECF SUBFAMILY"/>
    <property type="match status" value="1"/>
</dbReference>
<dbReference type="InterPro" id="IPR036388">
    <property type="entry name" value="WH-like_DNA-bd_sf"/>
</dbReference>
<protein>
    <submittedName>
        <fullName evidence="7">RNA polymerase sigma factor</fullName>
    </submittedName>
</protein>
<dbReference type="CDD" id="cd06171">
    <property type="entry name" value="Sigma70_r4"/>
    <property type="match status" value="1"/>
</dbReference>
<proteinExistence type="inferred from homology"/>
<sequence length="189" mass="22137">MTVPSPDIAGLLKECQQGNRRSQEQLYRQFYGYAMGICVRYSYSRDEAVEILNDGFMKVFTRSDQYRAEVPFKMWLRRIMINTALDYYRLNLKHRYHEDIDQAGQLPDVEASALDQLSYEELMEVVQLLTPAYRMVFNLYAIDGYTHEEIASQLTISIGTSKSNLARAREQLKQLLKRRCHGEFARTSR</sequence>
<keyword evidence="8" id="KW-1185">Reference proteome</keyword>
<dbReference type="NCBIfam" id="TIGR02937">
    <property type="entry name" value="sigma70-ECF"/>
    <property type="match status" value="1"/>
</dbReference>
<dbReference type="EMBL" id="QOWE01000039">
    <property type="protein sequence ID" value="RCR65624.1"/>
    <property type="molecule type" value="Genomic_DNA"/>
</dbReference>
<evidence type="ECO:0000256" key="1">
    <source>
        <dbReference type="ARBA" id="ARBA00010641"/>
    </source>
</evidence>
<dbReference type="Gene3D" id="1.10.1740.10">
    <property type="match status" value="1"/>
</dbReference>
<dbReference type="GO" id="GO:0016987">
    <property type="term" value="F:sigma factor activity"/>
    <property type="evidence" value="ECO:0007669"/>
    <property type="project" value="UniProtKB-KW"/>
</dbReference>
<accession>A0A368JG20</accession>
<keyword evidence="2" id="KW-0805">Transcription regulation</keyword>
<feature type="domain" description="RNA polymerase sigma factor 70 region 4 type 2" evidence="6">
    <location>
        <begin position="120"/>
        <end position="172"/>
    </location>
</feature>
<dbReference type="InterPro" id="IPR007627">
    <property type="entry name" value="RNA_pol_sigma70_r2"/>
</dbReference>
<dbReference type="RefSeq" id="WP_114410018.1">
    <property type="nucleotide sequence ID" value="NZ_QOWE01000039.1"/>
</dbReference>
<keyword evidence="3" id="KW-0731">Sigma factor</keyword>
<feature type="domain" description="RNA polymerase sigma-70 region 2" evidence="5">
    <location>
        <begin position="26"/>
        <end position="89"/>
    </location>
</feature>
<dbReference type="InterPro" id="IPR013249">
    <property type="entry name" value="RNA_pol_sigma70_r4_t2"/>
</dbReference>
<dbReference type="SUPFAM" id="SSF88659">
    <property type="entry name" value="Sigma3 and sigma4 domains of RNA polymerase sigma factors"/>
    <property type="match status" value="1"/>
</dbReference>
<dbReference type="InterPro" id="IPR013325">
    <property type="entry name" value="RNA_pol_sigma_r2"/>
</dbReference>
<keyword evidence="4" id="KW-0804">Transcription</keyword>
<evidence type="ECO:0000313" key="8">
    <source>
        <dbReference type="Proteomes" id="UP000253383"/>
    </source>
</evidence>
<evidence type="ECO:0000256" key="4">
    <source>
        <dbReference type="ARBA" id="ARBA00023163"/>
    </source>
</evidence>